<dbReference type="Gene3D" id="2.60.40.180">
    <property type="entry name" value="Transthyretin/hydroxyisourate hydrolase domain"/>
    <property type="match status" value="1"/>
</dbReference>
<organism evidence="2">
    <name type="scientific">Vibrio harveyi</name>
    <name type="common">Beneckea harveyi</name>
    <dbReference type="NCBI Taxonomy" id="669"/>
    <lineage>
        <taxon>Bacteria</taxon>
        <taxon>Pseudomonadati</taxon>
        <taxon>Pseudomonadota</taxon>
        <taxon>Gammaproteobacteria</taxon>
        <taxon>Vibrionales</taxon>
        <taxon>Vibrionaceae</taxon>
        <taxon>Vibrio</taxon>
    </lineage>
</organism>
<dbReference type="InterPro" id="IPR036817">
    <property type="entry name" value="Transthyretin/HIU_hydrolase_sf"/>
</dbReference>
<proteinExistence type="predicted"/>
<dbReference type="PANTHER" id="PTHR10395">
    <property type="entry name" value="URICASE AND TRANSTHYRETIN-RELATED"/>
    <property type="match status" value="1"/>
</dbReference>
<dbReference type="SUPFAM" id="SSF49472">
    <property type="entry name" value="Transthyretin (synonym: prealbumin)"/>
    <property type="match status" value="1"/>
</dbReference>
<feature type="domain" description="Transthyretin/hydroxyisourate hydrolase" evidence="1">
    <location>
        <begin position="2"/>
        <end position="74"/>
    </location>
</feature>
<dbReference type="PANTHER" id="PTHR10395:SF7">
    <property type="entry name" value="5-HYDROXYISOURATE HYDROLASE"/>
    <property type="match status" value="1"/>
</dbReference>
<dbReference type="AlphaFoldDB" id="E5G5G4"/>
<name>E5G5G4_VIBHA</name>
<evidence type="ECO:0000259" key="1">
    <source>
        <dbReference type="Pfam" id="PF00576"/>
    </source>
</evidence>
<geneLocation type="plasmid" evidence="2">
    <name>pVH1</name>
</geneLocation>
<protein>
    <submittedName>
        <fullName evidence="2">Transthyretin</fullName>
    </submittedName>
</protein>
<accession>E5G5G4</accession>
<reference evidence="2" key="1">
    <citation type="submission" date="2010-07" db="EMBL/GenBank/DDBJ databases">
        <title>Gene structure and function analysis of the virulence-related plasmid pVH1 from Vibrio harveyi VIB645.</title>
        <authorList>
            <person name="Hou X."/>
            <person name="Sun J."/>
            <person name="Sun B."/>
            <person name="Liu J."/>
            <person name="Zhang X."/>
        </authorList>
    </citation>
    <scope>NUCLEOTIDE SEQUENCE</scope>
    <source>
        <strain evidence="2">VIB645</strain>
        <plasmid evidence="2">pVH1</plasmid>
    </source>
</reference>
<dbReference type="EMBL" id="HM752246">
    <property type="protein sequence ID" value="ADQ53890.1"/>
    <property type="molecule type" value="Genomic_DNA"/>
</dbReference>
<dbReference type="InterPro" id="IPR023416">
    <property type="entry name" value="Transthyretin/HIU_hydrolase_d"/>
</dbReference>
<evidence type="ECO:0000313" key="2">
    <source>
        <dbReference type="EMBL" id="ADQ53890.1"/>
    </source>
</evidence>
<dbReference type="Pfam" id="PF00576">
    <property type="entry name" value="Transthyretin"/>
    <property type="match status" value="1"/>
</dbReference>
<dbReference type="GO" id="GO:0006144">
    <property type="term" value="P:purine nucleobase metabolic process"/>
    <property type="evidence" value="ECO:0007669"/>
    <property type="project" value="TreeGrafter"/>
</dbReference>
<keyword evidence="2" id="KW-0614">Plasmid</keyword>
<sequence>MATKTTGKDGRIKHFDIGEGKEYRAVFNVDSFFKGQKVESFYRSIPVDFKVEDKKAHYHIPLLLSPYAYSTYRGN</sequence>